<comment type="cofactor">
    <cofactor evidence="1">
        <name>Zn(2+)</name>
        <dbReference type="ChEBI" id="CHEBI:29105"/>
    </cofactor>
</comment>
<accession>A0ABD5ZD70</accession>
<dbReference type="EMBL" id="JBHTAA010000002">
    <property type="protein sequence ID" value="MFC7203081.1"/>
    <property type="molecule type" value="Genomic_DNA"/>
</dbReference>
<comment type="caution">
    <text evidence="5">The sequence shown here is derived from an EMBL/GenBank/DDBJ whole genome shotgun (WGS) entry which is preliminary data.</text>
</comment>
<dbReference type="InterPro" id="IPR024087">
    <property type="entry name" value="Creatininase-like_sf"/>
</dbReference>
<dbReference type="GO" id="GO:0016787">
    <property type="term" value="F:hydrolase activity"/>
    <property type="evidence" value="ECO:0007669"/>
    <property type="project" value="UniProtKB-KW"/>
</dbReference>
<dbReference type="Gene3D" id="3.40.50.10310">
    <property type="entry name" value="Creatininase"/>
    <property type="match status" value="1"/>
</dbReference>
<gene>
    <name evidence="5" type="ORF">ACFQJC_06120</name>
</gene>
<evidence type="ECO:0000256" key="3">
    <source>
        <dbReference type="ARBA" id="ARBA00022801"/>
    </source>
</evidence>
<reference evidence="5 6" key="1">
    <citation type="journal article" date="2019" name="Int. J. Syst. Evol. Microbiol.">
        <title>The Global Catalogue of Microorganisms (GCM) 10K type strain sequencing project: providing services to taxonomists for standard genome sequencing and annotation.</title>
        <authorList>
            <consortium name="The Broad Institute Genomics Platform"/>
            <consortium name="The Broad Institute Genome Sequencing Center for Infectious Disease"/>
            <person name="Wu L."/>
            <person name="Ma J."/>
        </authorList>
    </citation>
    <scope>NUCLEOTIDE SEQUENCE [LARGE SCALE GENOMIC DNA]</scope>
    <source>
        <strain evidence="5 6">DSM 29988</strain>
    </source>
</reference>
<sequence length="234" mass="26572">MTWQEAEIAFDEADFVVLPCGATEQHSTHLPTSVDTIRSERLTAELAEAAPDYGLDLLVLPPLPYGYSEHHINYAGTISIGAETYQELIIDVGQSVQQHGADRFLVANFHGGNIEPHKLALDRLQRDHGLDSYYVHWTDFARDQLEDRFGTEWGHAGEYETSVIEHYCPELVHGDRKTPQTMKNRYEVRQYRHFDDLTVEGGLGDPTQSDPSFLSTVIDETTDRILENLRSELE</sequence>
<dbReference type="Pfam" id="PF02633">
    <property type="entry name" value="Creatininase"/>
    <property type="match status" value="1"/>
</dbReference>
<keyword evidence="6" id="KW-1185">Reference proteome</keyword>
<organism evidence="5 6">
    <name type="scientific">Haloferax namakaokahaiae</name>
    <dbReference type="NCBI Taxonomy" id="1748331"/>
    <lineage>
        <taxon>Archaea</taxon>
        <taxon>Methanobacteriati</taxon>
        <taxon>Methanobacteriota</taxon>
        <taxon>Stenosarchaea group</taxon>
        <taxon>Halobacteria</taxon>
        <taxon>Halobacteriales</taxon>
        <taxon>Haloferacaceae</taxon>
        <taxon>Haloferax</taxon>
    </lineage>
</organism>
<keyword evidence="2" id="KW-0479">Metal-binding</keyword>
<dbReference type="SUPFAM" id="SSF102215">
    <property type="entry name" value="Creatininase"/>
    <property type="match status" value="1"/>
</dbReference>
<evidence type="ECO:0000313" key="6">
    <source>
        <dbReference type="Proteomes" id="UP001596481"/>
    </source>
</evidence>
<name>A0ABD5ZD70_9EURY</name>
<evidence type="ECO:0000256" key="2">
    <source>
        <dbReference type="ARBA" id="ARBA00022723"/>
    </source>
</evidence>
<evidence type="ECO:0000256" key="4">
    <source>
        <dbReference type="ARBA" id="ARBA00022833"/>
    </source>
</evidence>
<dbReference type="RefSeq" id="WP_390222689.1">
    <property type="nucleotide sequence ID" value="NZ_JBHTAA010000002.1"/>
</dbReference>
<keyword evidence="4" id="KW-0862">Zinc</keyword>
<protein>
    <submittedName>
        <fullName evidence="5">Creatininase family protein</fullName>
    </submittedName>
</protein>
<proteinExistence type="predicted"/>
<dbReference type="PANTHER" id="PTHR35005:SF1">
    <property type="entry name" value="2-AMINO-5-FORMYLAMINO-6-RIBOSYLAMINOPYRIMIDIN-4(3H)-ONE 5'-MONOPHOSPHATE DEFORMYLASE"/>
    <property type="match status" value="1"/>
</dbReference>
<evidence type="ECO:0000256" key="1">
    <source>
        <dbReference type="ARBA" id="ARBA00001947"/>
    </source>
</evidence>
<dbReference type="AlphaFoldDB" id="A0ABD5ZD70"/>
<dbReference type="InterPro" id="IPR003785">
    <property type="entry name" value="Creatininase/forma_Hydrolase"/>
</dbReference>
<dbReference type="GO" id="GO:0046872">
    <property type="term" value="F:metal ion binding"/>
    <property type="evidence" value="ECO:0007669"/>
    <property type="project" value="UniProtKB-KW"/>
</dbReference>
<evidence type="ECO:0000313" key="5">
    <source>
        <dbReference type="EMBL" id="MFC7203081.1"/>
    </source>
</evidence>
<dbReference type="Proteomes" id="UP001596481">
    <property type="component" value="Unassembled WGS sequence"/>
</dbReference>
<dbReference type="PANTHER" id="PTHR35005">
    <property type="entry name" value="3-DEHYDRO-SCYLLO-INOSOSE HYDROLASE"/>
    <property type="match status" value="1"/>
</dbReference>
<keyword evidence="3" id="KW-0378">Hydrolase</keyword>